<dbReference type="GO" id="GO:0005576">
    <property type="term" value="C:extracellular region"/>
    <property type="evidence" value="ECO:0007669"/>
    <property type="project" value="UniProtKB-SubCell"/>
</dbReference>
<protein>
    <recommendedName>
        <fullName evidence="7">Peptidase A1 domain-containing protein</fullName>
    </recommendedName>
</protein>
<dbReference type="InterPro" id="IPR032861">
    <property type="entry name" value="TAXi_N"/>
</dbReference>
<organism evidence="8 9">
    <name type="scientific">Aquilegia coerulea</name>
    <name type="common">Rocky mountain columbine</name>
    <dbReference type="NCBI Taxonomy" id="218851"/>
    <lineage>
        <taxon>Eukaryota</taxon>
        <taxon>Viridiplantae</taxon>
        <taxon>Streptophyta</taxon>
        <taxon>Embryophyta</taxon>
        <taxon>Tracheophyta</taxon>
        <taxon>Spermatophyta</taxon>
        <taxon>Magnoliopsida</taxon>
        <taxon>Ranunculales</taxon>
        <taxon>Ranunculaceae</taxon>
        <taxon>Thalictroideae</taxon>
        <taxon>Aquilegia</taxon>
    </lineage>
</organism>
<feature type="domain" description="Peptidase A1" evidence="7">
    <location>
        <begin position="47"/>
        <end position="404"/>
    </location>
</feature>
<dbReference type="InterPro" id="IPR032799">
    <property type="entry name" value="TAXi_C"/>
</dbReference>
<evidence type="ECO:0000313" key="8">
    <source>
        <dbReference type="EMBL" id="PIA44796.1"/>
    </source>
</evidence>
<dbReference type="PANTHER" id="PTHR47965:SF28">
    <property type="entry name" value="BASIC 7S GLOBULIN"/>
    <property type="match status" value="1"/>
</dbReference>
<dbReference type="Gene3D" id="2.40.70.10">
    <property type="entry name" value="Acid Proteases"/>
    <property type="match status" value="2"/>
</dbReference>
<name>A0A2G5DMU7_AQUCA</name>
<dbReference type="InterPro" id="IPR033868">
    <property type="entry name" value="Xylanase_inhibitor_I-like"/>
</dbReference>
<dbReference type="PANTHER" id="PTHR47965">
    <property type="entry name" value="ASPARTYL PROTEASE-RELATED"/>
    <property type="match status" value="1"/>
</dbReference>
<dbReference type="AlphaFoldDB" id="A0A2G5DMU7"/>
<evidence type="ECO:0000313" key="9">
    <source>
        <dbReference type="Proteomes" id="UP000230069"/>
    </source>
</evidence>
<dbReference type="OrthoDB" id="1258937at2759"/>
<dbReference type="EMBL" id="KZ305034">
    <property type="protein sequence ID" value="PIA44796.1"/>
    <property type="molecule type" value="Genomic_DNA"/>
</dbReference>
<dbReference type="Proteomes" id="UP000230069">
    <property type="component" value="Unassembled WGS sequence"/>
</dbReference>
<keyword evidence="9" id="KW-1185">Reference proteome</keyword>
<evidence type="ECO:0000256" key="3">
    <source>
        <dbReference type="ARBA" id="ARBA00022525"/>
    </source>
</evidence>
<keyword evidence="3" id="KW-0964">Secreted</keyword>
<reference evidence="8 9" key="1">
    <citation type="submission" date="2017-09" db="EMBL/GenBank/DDBJ databases">
        <title>WGS assembly of Aquilegia coerulea Goldsmith.</title>
        <authorList>
            <person name="Hodges S."/>
            <person name="Kramer E."/>
            <person name="Nordborg M."/>
            <person name="Tomkins J."/>
            <person name="Borevitz J."/>
            <person name="Derieg N."/>
            <person name="Yan J."/>
            <person name="Mihaltcheva S."/>
            <person name="Hayes R.D."/>
            <person name="Rokhsar D."/>
        </authorList>
    </citation>
    <scope>NUCLEOTIDE SEQUENCE [LARGE SCALE GENOMIC DNA]</scope>
    <source>
        <strain evidence="9">cv. Goldsmith</strain>
    </source>
</reference>
<feature type="chain" id="PRO_5013761087" description="Peptidase A1 domain-containing protein" evidence="6">
    <location>
        <begin position="22"/>
        <end position="423"/>
    </location>
</feature>
<dbReference type="SUPFAM" id="SSF50630">
    <property type="entry name" value="Acid proteases"/>
    <property type="match status" value="1"/>
</dbReference>
<evidence type="ECO:0000256" key="6">
    <source>
        <dbReference type="SAM" id="SignalP"/>
    </source>
</evidence>
<dbReference type="FunFam" id="2.40.70.10:FF:000045">
    <property type="entry name" value="Basic 7S globulin"/>
    <property type="match status" value="1"/>
</dbReference>
<dbReference type="InterPro" id="IPR001461">
    <property type="entry name" value="Aspartic_peptidase_A1"/>
</dbReference>
<dbReference type="CDD" id="cd05489">
    <property type="entry name" value="xylanase_inhibitor_I_like"/>
    <property type="match status" value="1"/>
</dbReference>
<accession>A0A2G5DMU7</accession>
<comment type="similarity">
    <text evidence="2">Belongs to the peptidase A1 family.</text>
</comment>
<proteinExistence type="inferred from homology"/>
<dbReference type="FunFam" id="2.40.70.10:FF:000041">
    <property type="entry name" value="Basic 7S globulin"/>
    <property type="match status" value="1"/>
</dbReference>
<evidence type="ECO:0000256" key="2">
    <source>
        <dbReference type="ARBA" id="ARBA00007447"/>
    </source>
</evidence>
<dbReference type="InterPro" id="IPR033121">
    <property type="entry name" value="PEPTIDASE_A1"/>
</dbReference>
<dbReference type="InParanoid" id="A0A2G5DMU7"/>
<evidence type="ECO:0000256" key="5">
    <source>
        <dbReference type="ARBA" id="ARBA00023157"/>
    </source>
</evidence>
<evidence type="ECO:0000256" key="1">
    <source>
        <dbReference type="ARBA" id="ARBA00004239"/>
    </source>
</evidence>
<dbReference type="InterPro" id="IPR021109">
    <property type="entry name" value="Peptidase_aspartic_dom_sf"/>
</dbReference>
<dbReference type="GO" id="GO:0006508">
    <property type="term" value="P:proteolysis"/>
    <property type="evidence" value="ECO:0007669"/>
    <property type="project" value="InterPro"/>
</dbReference>
<sequence length="423" mass="46010">MVSCLHSLFFVFFFLFSFSDAAQQQIGSFRPRALILPIRRDVPTNLYVADIHKRTPQLPVPFVIDLSGRHLWVTCQHDYLSTTYRAPKCHSAQCHIANAHTCRTCSSQTGPGCHNNTCSLVSYNPVTRKSAPGEVAQDVLSIQSIKGSNPGPMVSVPHFIFGCAPSSLLQGPLPRNVQGFAGFGRSQVSLPSQLASHFGFRQKFALCLGGNGVIFFGEGPYMMQPGIDVSKSLSTTPLIVSRQGEYLIGVRAIKINNKNVPINTTLLSINARGNGGTRISTVVPYTVLESSIFKSVTQFFANELSQVPRVNPVAPFGLCFDAQHIGSSQMGPAVPNIDFVLDKDYVVWRMFGANSMVRAANNTMCLAFADGGVNHQRASIVIGAHQLEDNLLQFDLTASRLGFSSSLLGRRTTCANFNFTSLA</sequence>
<dbReference type="Pfam" id="PF14541">
    <property type="entry name" value="TAXi_C"/>
    <property type="match status" value="1"/>
</dbReference>
<dbReference type="PROSITE" id="PS51767">
    <property type="entry name" value="PEPTIDASE_A1"/>
    <property type="match status" value="1"/>
</dbReference>
<dbReference type="STRING" id="218851.A0A2G5DMU7"/>
<comment type="subcellular location">
    <subcellularLocation>
        <location evidence="1">Secreted</location>
        <location evidence="1">Extracellular space</location>
    </subcellularLocation>
</comment>
<evidence type="ECO:0000256" key="4">
    <source>
        <dbReference type="ARBA" id="ARBA00022729"/>
    </source>
</evidence>
<keyword evidence="5" id="KW-1015">Disulfide bond</keyword>
<keyword evidence="4 6" id="KW-0732">Signal</keyword>
<dbReference type="GO" id="GO:0004190">
    <property type="term" value="F:aspartic-type endopeptidase activity"/>
    <property type="evidence" value="ECO:0007669"/>
    <property type="project" value="InterPro"/>
</dbReference>
<feature type="signal peptide" evidence="6">
    <location>
        <begin position="1"/>
        <end position="21"/>
    </location>
</feature>
<evidence type="ECO:0000259" key="7">
    <source>
        <dbReference type="PROSITE" id="PS51767"/>
    </source>
</evidence>
<dbReference type="Pfam" id="PF14543">
    <property type="entry name" value="TAXi_N"/>
    <property type="match status" value="1"/>
</dbReference>
<gene>
    <name evidence="8" type="ORF">AQUCO_01700411v1</name>
</gene>